<dbReference type="EMBL" id="MHRX01000009">
    <property type="protein sequence ID" value="OHA34641.1"/>
    <property type="molecule type" value="Genomic_DNA"/>
</dbReference>
<proteinExistence type="predicted"/>
<evidence type="ECO:0008006" key="3">
    <source>
        <dbReference type="Google" id="ProtNLM"/>
    </source>
</evidence>
<dbReference type="AlphaFoldDB" id="A0A1G2NGX2"/>
<comment type="caution">
    <text evidence="1">The sequence shown here is derived from an EMBL/GenBank/DDBJ whole genome shotgun (WGS) entry which is preliminary data.</text>
</comment>
<sequence length="178" mass="20573">MAGMSADRAKLLGELLTEVVEQHGCRIPDEAWGPYHKLVKQPYAELCMVRSLAHGEPEILLTHRKDEYWAGWHIPGSMWRVKSKGFQEACEAVSRQELDGAAVRFVTELYTYPWSDHPYGNPISHVCIAVGEVPEKEDQKYFSKLTLPLREIVVNHHHDFAWDVLSFLETDRWKSLMR</sequence>
<evidence type="ECO:0000313" key="1">
    <source>
        <dbReference type="EMBL" id="OHA34641.1"/>
    </source>
</evidence>
<evidence type="ECO:0000313" key="2">
    <source>
        <dbReference type="Proteomes" id="UP000176221"/>
    </source>
</evidence>
<gene>
    <name evidence="1" type="ORF">A2928_03850</name>
</gene>
<name>A0A1G2NGX2_9BACT</name>
<dbReference type="STRING" id="1802319.A2928_03850"/>
<organism evidence="1 2">
    <name type="scientific">Candidatus Taylorbacteria bacterium RIFCSPLOWO2_01_FULL_45_15b</name>
    <dbReference type="NCBI Taxonomy" id="1802319"/>
    <lineage>
        <taxon>Bacteria</taxon>
        <taxon>Candidatus Tayloriibacteriota</taxon>
    </lineage>
</organism>
<accession>A0A1G2NGX2</accession>
<protein>
    <recommendedName>
        <fullName evidence="3">Nudix hydrolase domain-containing protein</fullName>
    </recommendedName>
</protein>
<dbReference type="Proteomes" id="UP000176221">
    <property type="component" value="Unassembled WGS sequence"/>
</dbReference>
<reference evidence="1 2" key="1">
    <citation type="journal article" date="2016" name="Nat. Commun.">
        <title>Thousands of microbial genomes shed light on interconnected biogeochemical processes in an aquifer system.</title>
        <authorList>
            <person name="Anantharaman K."/>
            <person name="Brown C.T."/>
            <person name="Hug L.A."/>
            <person name="Sharon I."/>
            <person name="Castelle C.J."/>
            <person name="Probst A.J."/>
            <person name="Thomas B.C."/>
            <person name="Singh A."/>
            <person name="Wilkins M.J."/>
            <person name="Karaoz U."/>
            <person name="Brodie E.L."/>
            <person name="Williams K.H."/>
            <person name="Hubbard S.S."/>
            <person name="Banfield J.F."/>
        </authorList>
    </citation>
    <scope>NUCLEOTIDE SEQUENCE [LARGE SCALE GENOMIC DNA]</scope>
</reference>